<feature type="domain" description="UvrD-like helicase C-terminal" evidence="18">
    <location>
        <begin position="269"/>
        <end position="565"/>
    </location>
</feature>
<evidence type="ECO:0000256" key="1">
    <source>
        <dbReference type="ARBA" id="ARBA00009922"/>
    </source>
</evidence>
<keyword evidence="20" id="KW-1185">Reference proteome</keyword>
<evidence type="ECO:0000256" key="7">
    <source>
        <dbReference type="ARBA" id="ARBA00022839"/>
    </source>
</evidence>
<dbReference type="Pfam" id="PF00580">
    <property type="entry name" value="UvrD-helicase"/>
    <property type="match status" value="1"/>
</dbReference>
<keyword evidence="6 15" id="KW-0347">Helicase</keyword>
<dbReference type="GO" id="GO:0005524">
    <property type="term" value="F:ATP binding"/>
    <property type="evidence" value="ECO:0007669"/>
    <property type="project" value="UniProtKB-UniRule"/>
</dbReference>
<keyword evidence="9" id="KW-0238">DNA-binding</keyword>
<dbReference type="Proteomes" id="UP000035548">
    <property type="component" value="Chromosome"/>
</dbReference>
<dbReference type="InterPro" id="IPR014017">
    <property type="entry name" value="DNA_helicase_UvrD-like_C"/>
</dbReference>
<comment type="catalytic activity">
    <reaction evidence="12">
        <text>Couples ATP hydrolysis with the unwinding of duplex DNA by translocating in the 3'-5' direction.</text>
        <dbReference type="EC" id="5.6.2.4"/>
    </reaction>
</comment>
<organism evidence="19 20">
    <name type="scientific">Corynebacterium uterequi</name>
    <dbReference type="NCBI Taxonomy" id="1072256"/>
    <lineage>
        <taxon>Bacteria</taxon>
        <taxon>Bacillati</taxon>
        <taxon>Actinomycetota</taxon>
        <taxon>Actinomycetes</taxon>
        <taxon>Mycobacteriales</taxon>
        <taxon>Corynebacteriaceae</taxon>
        <taxon>Corynebacterium</taxon>
    </lineage>
</organism>
<dbReference type="GO" id="GO:0005829">
    <property type="term" value="C:cytosol"/>
    <property type="evidence" value="ECO:0007669"/>
    <property type="project" value="TreeGrafter"/>
</dbReference>
<gene>
    <name evidence="19" type="ORF">CUTER_02655</name>
</gene>
<dbReference type="Gene3D" id="3.40.50.300">
    <property type="entry name" value="P-loop containing nucleotide triphosphate hydrolases"/>
    <property type="match status" value="2"/>
</dbReference>
<protein>
    <recommendedName>
        <fullName evidence="13">DNA 3'-5' helicase</fullName>
        <ecNumber evidence="13">5.6.2.4</ecNumber>
    </recommendedName>
</protein>
<evidence type="ECO:0000256" key="3">
    <source>
        <dbReference type="ARBA" id="ARBA00022741"/>
    </source>
</evidence>
<dbReference type="OrthoDB" id="5240387at2"/>
<dbReference type="InterPro" id="IPR013986">
    <property type="entry name" value="DExx_box_DNA_helicase_dom_sf"/>
</dbReference>
<evidence type="ECO:0000256" key="13">
    <source>
        <dbReference type="ARBA" id="ARBA00034808"/>
    </source>
</evidence>
<dbReference type="Gene3D" id="3.90.320.10">
    <property type="match status" value="1"/>
</dbReference>
<evidence type="ECO:0000256" key="4">
    <source>
        <dbReference type="ARBA" id="ARBA00022763"/>
    </source>
</evidence>
<feature type="compositionally biased region" description="Low complexity" evidence="16">
    <location>
        <begin position="674"/>
        <end position="685"/>
    </location>
</feature>
<dbReference type="SUPFAM" id="SSF52540">
    <property type="entry name" value="P-loop containing nucleoside triphosphate hydrolases"/>
    <property type="match status" value="1"/>
</dbReference>
<evidence type="ECO:0000256" key="12">
    <source>
        <dbReference type="ARBA" id="ARBA00034617"/>
    </source>
</evidence>
<evidence type="ECO:0000313" key="19">
    <source>
        <dbReference type="EMBL" id="AKK10546.1"/>
    </source>
</evidence>
<dbReference type="GO" id="GO:0004527">
    <property type="term" value="F:exonuclease activity"/>
    <property type="evidence" value="ECO:0007669"/>
    <property type="project" value="UniProtKB-KW"/>
</dbReference>
<dbReference type="InterPro" id="IPR000212">
    <property type="entry name" value="DNA_helicase_UvrD/REP"/>
</dbReference>
<dbReference type="PANTHER" id="PTHR11070">
    <property type="entry name" value="UVRD / RECB / PCRA DNA HELICASE FAMILY MEMBER"/>
    <property type="match status" value="1"/>
</dbReference>
<dbReference type="GO" id="GO:0033202">
    <property type="term" value="C:DNA helicase complex"/>
    <property type="evidence" value="ECO:0007669"/>
    <property type="project" value="TreeGrafter"/>
</dbReference>
<dbReference type="InterPro" id="IPR014016">
    <property type="entry name" value="UvrD-like_ATP-bd"/>
</dbReference>
<name>A0A0G3HAZ5_9CORY</name>
<evidence type="ECO:0000256" key="16">
    <source>
        <dbReference type="SAM" id="MobiDB-lite"/>
    </source>
</evidence>
<keyword evidence="7" id="KW-0269">Exonuclease</keyword>
<dbReference type="GO" id="GO:0043138">
    <property type="term" value="F:3'-5' DNA helicase activity"/>
    <property type="evidence" value="ECO:0007669"/>
    <property type="project" value="UniProtKB-EC"/>
</dbReference>
<evidence type="ECO:0000259" key="17">
    <source>
        <dbReference type="PROSITE" id="PS51198"/>
    </source>
</evidence>
<sequence length="1032" mass="110720">MGTEVSVSDGSTPVRDWPADLPLTGRWKVTGQSGSGVSSFLIDTVANRLAAGASPDGVLVVATSKESAAGLRSGIHEQLLSRAGGASFVAEAPLVRSVHSLAFSLLRQVSDEPIRLITGAEQDAIIRELLDIHAEHKQAVWPADVRPALRFLGFARQLRDLLLRAAERGQSPEDLEELGRRHARPLWTSAGTFLREYEQVMALSGTHRYSASELLSRVLEEELPRDWHTVVVDDAQNLDPHSAALIERIAPLGDDGLVVYGGNSEHAVFRFRGADAEVFENIPGTLIDLGPSRRDPARRVVRATSVSAENATVADAVRRAHLEQRVAWRDIAVIVRSTAQIEAVRRTLLAAKVPVHVNPTDIVLSEQHLVRTILLGLKAVTTGLTDSELLDVLLGPVGGADPVTLRRLIRGLRRFAPAARGMDTLTSLVDSTDALPDFGSTLTERELAILNRMRRVLDATRAAVDAGGSIEEVLWALWNATELATRLQTAALRGGATGSQADRDLDAVMALFDVAGDFVERHPGGATIEAFVRHVREQELPTGVRDRRVAGPDAVRLLTAHGSLGREFDTVVVAGVQEETWPSLGETGSLFGQEELLDLLDSDIEPGTPVSHTEARLQEERRLFRVATTRARRFLLVTCVQNVESNTPLEASRFIEEFAAACELEIEEIGEPPAGATAATEAASATDHDDAPGAAVPGLLGPRILAPSSLIAELRRCVCDPQARDDARRQAARQLARLAAAGVPGAHPDSWASTTTASTEVPLRDLSRPARLSPSKLEKLLQCPLSAVLGSVEDEDHSRLAADRGTLAHAYFEAVANGVDQELARGLTCEAFAEILDEPQWRLASLKEDFAQLLGAIDAWLGAGGGRLELVGTEVPVNVMVTDGVEIAGRIDRLDRDGDGAVRIVDLKTAASLPTKDAVQENLQLAAYQLALSRGVLRQGRVVAAAEGGEPIRRAGAQLLFPAQPDAKGQPGRREQSALEPEFLAHFAAELPAAVAALTGPELVAREGAHCQYCRISAICPVKLEGRVIINA</sequence>
<dbReference type="PANTHER" id="PTHR11070:SF59">
    <property type="entry name" value="DNA 3'-5' HELICASE"/>
    <property type="match status" value="1"/>
</dbReference>
<evidence type="ECO:0000256" key="10">
    <source>
        <dbReference type="ARBA" id="ARBA00023204"/>
    </source>
</evidence>
<dbReference type="GO" id="GO:0003677">
    <property type="term" value="F:DNA binding"/>
    <property type="evidence" value="ECO:0007669"/>
    <property type="project" value="UniProtKB-KW"/>
</dbReference>
<dbReference type="Gene3D" id="1.10.486.10">
    <property type="entry name" value="PCRA, domain 4"/>
    <property type="match status" value="1"/>
</dbReference>
<keyword evidence="3 15" id="KW-0547">Nucleotide-binding</keyword>
<evidence type="ECO:0000256" key="2">
    <source>
        <dbReference type="ARBA" id="ARBA00022722"/>
    </source>
</evidence>
<evidence type="ECO:0000259" key="18">
    <source>
        <dbReference type="PROSITE" id="PS51217"/>
    </source>
</evidence>
<keyword evidence="4" id="KW-0227">DNA damage</keyword>
<dbReference type="InterPro" id="IPR011604">
    <property type="entry name" value="PDDEXK-like_dom_sf"/>
</dbReference>
<comment type="similarity">
    <text evidence="1">Belongs to the helicase family. UvrD subfamily.</text>
</comment>
<evidence type="ECO:0000256" key="5">
    <source>
        <dbReference type="ARBA" id="ARBA00022801"/>
    </source>
</evidence>
<proteinExistence type="inferred from homology"/>
<dbReference type="Gene3D" id="1.10.10.160">
    <property type="match status" value="1"/>
</dbReference>
<evidence type="ECO:0000256" key="9">
    <source>
        <dbReference type="ARBA" id="ARBA00023125"/>
    </source>
</evidence>
<dbReference type="PATRIC" id="fig|1072256.5.peg.526"/>
<dbReference type="PROSITE" id="PS51217">
    <property type="entry name" value="UVRD_HELICASE_CTER"/>
    <property type="match status" value="1"/>
</dbReference>
<accession>A0A0G3HAZ5</accession>
<evidence type="ECO:0000313" key="20">
    <source>
        <dbReference type="Proteomes" id="UP000035548"/>
    </source>
</evidence>
<dbReference type="InterPro" id="IPR038726">
    <property type="entry name" value="PDDEXK_AddAB-type"/>
</dbReference>
<dbReference type="PROSITE" id="PS51198">
    <property type="entry name" value="UVRD_HELICASE_ATP_BIND"/>
    <property type="match status" value="1"/>
</dbReference>
<dbReference type="KEGG" id="cut:CUTER_02655"/>
<reference evidence="20" key="2">
    <citation type="submission" date="2015-05" db="EMBL/GenBank/DDBJ databases">
        <title>Complete genome sequence of Corynebacterium uterequi DSM 45634, isolated from the uterus of a maiden mare.</title>
        <authorList>
            <person name="Ruckert C."/>
            <person name="Albersmeier A."/>
            <person name="Winkler A."/>
            <person name="Tauch A."/>
        </authorList>
    </citation>
    <scope>NUCLEOTIDE SEQUENCE [LARGE SCALE GENOMIC DNA]</scope>
    <source>
        <strain evidence="20">DSM 45634</strain>
    </source>
</reference>
<evidence type="ECO:0000256" key="8">
    <source>
        <dbReference type="ARBA" id="ARBA00022840"/>
    </source>
</evidence>
<keyword evidence="11" id="KW-0413">Isomerase</keyword>
<dbReference type="GO" id="GO:0000725">
    <property type="term" value="P:recombinational repair"/>
    <property type="evidence" value="ECO:0007669"/>
    <property type="project" value="TreeGrafter"/>
</dbReference>
<dbReference type="InterPro" id="IPR027417">
    <property type="entry name" value="P-loop_NTPase"/>
</dbReference>
<dbReference type="EMBL" id="CP011546">
    <property type="protein sequence ID" value="AKK10546.1"/>
    <property type="molecule type" value="Genomic_DNA"/>
</dbReference>
<dbReference type="STRING" id="1072256.CUTER_02655"/>
<evidence type="ECO:0000256" key="15">
    <source>
        <dbReference type="PROSITE-ProRule" id="PRU00560"/>
    </source>
</evidence>
<keyword evidence="5 15" id="KW-0378">Hydrolase</keyword>
<dbReference type="EC" id="5.6.2.4" evidence="13"/>
<evidence type="ECO:0000256" key="11">
    <source>
        <dbReference type="ARBA" id="ARBA00023235"/>
    </source>
</evidence>
<evidence type="ECO:0000256" key="14">
    <source>
        <dbReference type="ARBA" id="ARBA00048988"/>
    </source>
</evidence>
<keyword evidence="10" id="KW-0234">DNA repair</keyword>
<evidence type="ECO:0000256" key="6">
    <source>
        <dbReference type="ARBA" id="ARBA00022806"/>
    </source>
</evidence>
<comment type="catalytic activity">
    <reaction evidence="14">
        <text>ATP + H2O = ADP + phosphate + H(+)</text>
        <dbReference type="Rhea" id="RHEA:13065"/>
        <dbReference type="ChEBI" id="CHEBI:15377"/>
        <dbReference type="ChEBI" id="CHEBI:15378"/>
        <dbReference type="ChEBI" id="CHEBI:30616"/>
        <dbReference type="ChEBI" id="CHEBI:43474"/>
        <dbReference type="ChEBI" id="CHEBI:456216"/>
        <dbReference type="EC" id="5.6.2.4"/>
    </reaction>
</comment>
<reference evidence="19 20" key="1">
    <citation type="journal article" date="2015" name="Genome Announc.">
        <title>Virulence Factor Genes Detected in the Complete Genome Sequence of Corynebacterium uterequi DSM 45634, Isolated from the Uterus of a Maiden Mare.</title>
        <authorList>
            <person name="Ruckert C."/>
            <person name="Kriete M."/>
            <person name="Jaenicke S."/>
            <person name="Winkler A."/>
            <person name="Tauch A."/>
        </authorList>
    </citation>
    <scope>NUCLEOTIDE SEQUENCE [LARGE SCALE GENOMIC DNA]</scope>
    <source>
        <strain evidence="19 20">DSM 45634</strain>
    </source>
</reference>
<dbReference type="Pfam" id="PF12705">
    <property type="entry name" value="PDDEXK_1"/>
    <property type="match status" value="1"/>
</dbReference>
<feature type="region of interest" description="Disordered" evidence="16">
    <location>
        <begin position="674"/>
        <end position="696"/>
    </location>
</feature>
<dbReference type="AlphaFoldDB" id="A0A0G3HAZ5"/>
<feature type="binding site" evidence="15">
    <location>
        <begin position="31"/>
        <end position="38"/>
    </location>
    <ligand>
        <name>ATP</name>
        <dbReference type="ChEBI" id="CHEBI:30616"/>
    </ligand>
</feature>
<keyword evidence="2" id="KW-0540">Nuclease</keyword>
<feature type="domain" description="UvrD-like helicase ATP-binding" evidence="17">
    <location>
        <begin position="10"/>
        <end position="304"/>
    </location>
</feature>
<keyword evidence="8 15" id="KW-0067">ATP-binding</keyword>
<dbReference type="Pfam" id="PF13361">
    <property type="entry name" value="UvrD_C"/>
    <property type="match status" value="1"/>
</dbReference>